<dbReference type="PROSITE" id="PS50112">
    <property type="entry name" value="PAS"/>
    <property type="match status" value="2"/>
</dbReference>
<feature type="domain" description="PAC" evidence="7">
    <location>
        <begin position="205"/>
        <end position="255"/>
    </location>
</feature>
<dbReference type="PANTHER" id="PTHR43304">
    <property type="entry name" value="PHYTOCHROME-LIKE PROTEIN CPH1"/>
    <property type="match status" value="1"/>
</dbReference>
<dbReference type="InterPro" id="IPR000014">
    <property type="entry name" value="PAS"/>
</dbReference>
<dbReference type="InterPro" id="IPR052162">
    <property type="entry name" value="Sensor_kinase/Photoreceptor"/>
</dbReference>
<organism evidence="8">
    <name type="scientific">marine sediment metagenome</name>
    <dbReference type="NCBI Taxonomy" id="412755"/>
    <lineage>
        <taxon>unclassified sequences</taxon>
        <taxon>metagenomes</taxon>
        <taxon>ecological metagenomes</taxon>
    </lineage>
</organism>
<name>A0A0F9LWG1_9ZZZZ</name>
<evidence type="ECO:0000256" key="5">
    <source>
        <dbReference type="ARBA" id="ARBA00022777"/>
    </source>
</evidence>
<dbReference type="InterPro" id="IPR035965">
    <property type="entry name" value="PAS-like_dom_sf"/>
</dbReference>
<dbReference type="EC" id="2.7.13.3" evidence="2"/>
<dbReference type="Pfam" id="PF13426">
    <property type="entry name" value="PAS_9"/>
    <property type="match status" value="1"/>
</dbReference>
<dbReference type="PANTHER" id="PTHR43304:SF1">
    <property type="entry name" value="PAC DOMAIN-CONTAINING PROTEIN"/>
    <property type="match status" value="1"/>
</dbReference>
<comment type="catalytic activity">
    <reaction evidence="1">
        <text>ATP + protein L-histidine = ADP + protein N-phospho-L-histidine.</text>
        <dbReference type="EC" id="2.7.13.3"/>
    </reaction>
</comment>
<accession>A0A0F9LWG1</accession>
<proteinExistence type="predicted"/>
<evidence type="ECO:0000256" key="3">
    <source>
        <dbReference type="ARBA" id="ARBA00022553"/>
    </source>
</evidence>
<dbReference type="GO" id="GO:0004673">
    <property type="term" value="F:protein histidine kinase activity"/>
    <property type="evidence" value="ECO:0007669"/>
    <property type="project" value="UniProtKB-EC"/>
</dbReference>
<keyword evidence="3" id="KW-0597">Phosphoprotein</keyword>
<keyword evidence="5" id="KW-0418">Kinase</keyword>
<reference evidence="8" key="1">
    <citation type="journal article" date="2015" name="Nature">
        <title>Complex archaea that bridge the gap between prokaryotes and eukaryotes.</title>
        <authorList>
            <person name="Spang A."/>
            <person name="Saw J.H."/>
            <person name="Jorgensen S.L."/>
            <person name="Zaremba-Niedzwiedzka K."/>
            <person name="Martijn J."/>
            <person name="Lind A.E."/>
            <person name="van Eijk R."/>
            <person name="Schleper C."/>
            <person name="Guy L."/>
            <person name="Ettema T.J."/>
        </authorList>
    </citation>
    <scope>NUCLEOTIDE SEQUENCE</scope>
</reference>
<gene>
    <name evidence="8" type="ORF">LCGC14_1532050</name>
</gene>
<dbReference type="Gene3D" id="3.30.450.20">
    <property type="entry name" value="PAS domain"/>
    <property type="match status" value="3"/>
</dbReference>
<evidence type="ECO:0000259" key="7">
    <source>
        <dbReference type="PROSITE" id="PS50113"/>
    </source>
</evidence>
<comment type="caution">
    <text evidence="8">The sequence shown here is derived from an EMBL/GenBank/DDBJ whole genome shotgun (WGS) entry which is preliminary data.</text>
</comment>
<dbReference type="Pfam" id="PF08447">
    <property type="entry name" value="PAS_3"/>
    <property type="match status" value="1"/>
</dbReference>
<feature type="domain" description="PAS" evidence="6">
    <location>
        <begin position="132"/>
        <end position="203"/>
    </location>
</feature>
<protein>
    <recommendedName>
        <fullName evidence="2">histidine kinase</fullName>
        <ecNumber evidence="2">2.7.13.3</ecNumber>
    </recommendedName>
</protein>
<dbReference type="InterPro" id="IPR013655">
    <property type="entry name" value="PAS_fold_3"/>
</dbReference>
<dbReference type="CDD" id="cd00130">
    <property type="entry name" value="PAS"/>
    <property type="match status" value="2"/>
</dbReference>
<evidence type="ECO:0000313" key="8">
    <source>
        <dbReference type="EMBL" id="KKM61402.1"/>
    </source>
</evidence>
<sequence>MSERINKLNNLSVDIINGLPGSFFVIDNDTRNLIRWNKNFEKITGYAAEELSEMTPLDFATPDEKKLTAKTIEKIIKTGKASGEQFLVTKSGKKIPHYFSHTRLKRGPKTYGVGMGLDITKQREAMETVKRERTVSDAIISGLPGTFFVIDLKTFKIVRWSSNFEKVGGYTKKEILNMSPEDVVVKKDRQKIREALKKVIKEGKTNLEVCTLTKDGKKIPNYISAALFSEEGHQYIAGIGINISERKKAEKALLLSEEKFRTMFDTMTQGVVYIDSHGRITSV</sequence>
<evidence type="ECO:0000256" key="4">
    <source>
        <dbReference type="ARBA" id="ARBA00022679"/>
    </source>
</evidence>
<evidence type="ECO:0000256" key="1">
    <source>
        <dbReference type="ARBA" id="ARBA00000085"/>
    </source>
</evidence>
<dbReference type="SMART" id="SM00091">
    <property type="entry name" value="PAS"/>
    <property type="match status" value="2"/>
</dbReference>
<evidence type="ECO:0000259" key="6">
    <source>
        <dbReference type="PROSITE" id="PS50112"/>
    </source>
</evidence>
<dbReference type="EMBL" id="LAZR01011489">
    <property type="protein sequence ID" value="KKM61402.1"/>
    <property type="molecule type" value="Genomic_DNA"/>
</dbReference>
<feature type="non-terminal residue" evidence="8">
    <location>
        <position position="283"/>
    </location>
</feature>
<evidence type="ECO:0000256" key="2">
    <source>
        <dbReference type="ARBA" id="ARBA00012438"/>
    </source>
</evidence>
<dbReference type="NCBIfam" id="TIGR00229">
    <property type="entry name" value="sensory_box"/>
    <property type="match status" value="2"/>
</dbReference>
<dbReference type="InterPro" id="IPR000700">
    <property type="entry name" value="PAS-assoc_C"/>
</dbReference>
<dbReference type="AlphaFoldDB" id="A0A0F9LWG1"/>
<keyword evidence="4" id="KW-0808">Transferase</keyword>
<dbReference type="PROSITE" id="PS50113">
    <property type="entry name" value="PAC"/>
    <property type="match status" value="1"/>
</dbReference>
<dbReference type="SUPFAM" id="SSF55785">
    <property type="entry name" value="PYP-like sensor domain (PAS domain)"/>
    <property type="match status" value="3"/>
</dbReference>
<feature type="domain" description="PAS" evidence="6">
    <location>
        <begin position="15"/>
        <end position="79"/>
    </location>
</feature>